<dbReference type="Proteomes" id="UP000235025">
    <property type="component" value="Unassembled WGS sequence"/>
</dbReference>
<organism evidence="1 2">
    <name type="scientific">Fischerella thermalis CCMEE 5268</name>
    <dbReference type="NCBI Taxonomy" id="2019662"/>
    <lineage>
        <taxon>Bacteria</taxon>
        <taxon>Bacillati</taxon>
        <taxon>Cyanobacteriota</taxon>
        <taxon>Cyanophyceae</taxon>
        <taxon>Nostocales</taxon>
        <taxon>Hapalosiphonaceae</taxon>
        <taxon>Fischerella</taxon>
    </lineage>
</organism>
<evidence type="ECO:0000313" key="1">
    <source>
        <dbReference type="EMBL" id="PLZ94827.1"/>
    </source>
</evidence>
<proteinExistence type="predicted"/>
<gene>
    <name evidence="1" type="ORF">CEN50_24180</name>
</gene>
<name>A0A2N6K9Q4_9CYAN</name>
<sequence>SSGRKRAIPDWAVSSLKKQLEEPEGGFQRYTQIQHWLDITLGVQAE</sequence>
<protein>
    <submittedName>
        <fullName evidence="1">Transposase</fullName>
    </submittedName>
</protein>
<reference evidence="1 2" key="1">
    <citation type="submission" date="2017-07" db="EMBL/GenBank/DDBJ databases">
        <title>Genomes of Fischerella (Mastigocladus) sp. strains.</title>
        <authorList>
            <person name="Miller S.R."/>
        </authorList>
    </citation>
    <scope>NUCLEOTIDE SEQUENCE [LARGE SCALE GENOMIC DNA]</scope>
    <source>
        <strain evidence="1 2">CCMEE 5268</strain>
    </source>
</reference>
<dbReference type="AlphaFoldDB" id="A0A2N6K9Q4"/>
<dbReference type="EMBL" id="NMQA01000372">
    <property type="protein sequence ID" value="PLZ94827.1"/>
    <property type="molecule type" value="Genomic_DNA"/>
</dbReference>
<evidence type="ECO:0000313" key="2">
    <source>
        <dbReference type="Proteomes" id="UP000235025"/>
    </source>
</evidence>
<feature type="non-terminal residue" evidence="1">
    <location>
        <position position="1"/>
    </location>
</feature>
<comment type="caution">
    <text evidence="1">The sequence shown here is derived from an EMBL/GenBank/DDBJ whole genome shotgun (WGS) entry which is preliminary data.</text>
</comment>
<accession>A0A2N6K9Q4</accession>